<evidence type="ECO:0000313" key="2">
    <source>
        <dbReference type="EMBL" id="SBV93771.1"/>
    </source>
</evidence>
<feature type="chain" id="PRO_5012690852" evidence="1">
    <location>
        <begin position="27"/>
        <end position="290"/>
    </location>
</feature>
<keyword evidence="1" id="KW-0732">Signal</keyword>
<protein>
    <submittedName>
        <fullName evidence="2">Putative 2-hydroxypenta-2,4-dienoate hydratase</fullName>
    </submittedName>
</protein>
<proteinExistence type="predicted"/>
<dbReference type="InterPro" id="IPR036663">
    <property type="entry name" value="Fumarylacetoacetase_C_sf"/>
</dbReference>
<dbReference type="GO" id="GO:0005737">
    <property type="term" value="C:cytoplasm"/>
    <property type="evidence" value="ECO:0007669"/>
    <property type="project" value="TreeGrafter"/>
</dbReference>
<dbReference type="GO" id="GO:0008684">
    <property type="term" value="F:2-oxopent-4-enoate hydratase activity"/>
    <property type="evidence" value="ECO:0007669"/>
    <property type="project" value="TreeGrafter"/>
</dbReference>
<accession>A0A212J2V3</accession>
<reference evidence="2" key="1">
    <citation type="submission" date="2016-04" db="EMBL/GenBank/DDBJ databases">
        <authorList>
            <person name="Evans L.H."/>
            <person name="Alamgir A."/>
            <person name="Owens N."/>
            <person name="Weber N.D."/>
            <person name="Virtaneva K."/>
            <person name="Barbian K."/>
            <person name="Babar A."/>
            <person name="Rosenke K."/>
        </authorList>
    </citation>
    <scope>NUCLEOTIDE SEQUENCE</scope>
    <source>
        <strain evidence="2">86</strain>
    </source>
</reference>
<dbReference type="InterPro" id="IPR050772">
    <property type="entry name" value="Hydratase-Decarb/MhpD_sf"/>
</dbReference>
<dbReference type="PANTHER" id="PTHR30143:SF0">
    <property type="entry name" value="2-KETO-4-PENTENOATE HYDRATASE"/>
    <property type="match status" value="1"/>
</dbReference>
<evidence type="ECO:0000256" key="1">
    <source>
        <dbReference type="SAM" id="SignalP"/>
    </source>
</evidence>
<dbReference type="EMBL" id="FLUQ01000001">
    <property type="protein sequence ID" value="SBV93771.1"/>
    <property type="molecule type" value="Genomic_DNA"/>
</dbReference>
<dbReference type="AlphaFoldDB" id="A0A212J2V3"/>
<gene>
    <name evidence="2" type="ORF">KL86DPRO_10588</name>
</gene>
<feature type="signal peptide" evidence="1">
    <location>
        <begin position="1"/>
        <end position="26"/>
    </location>
</feature>
<dbReference type="PANTHER" id="PTHR30143">
    <property type="entry name" value="ACID HYDRATASE"/>
    <property type="match status" value="1"/>
</dbReference>
<organism evidence="2">
    <name type="scientific">uncultured delta proteobacterium</name>
    <dbReference type="NCBI Taxonomy" id="34034"/>
    <lineage>
        <taxon>Bacteria</taxon>
        <taxon>Deltaproteobacteria</taxon>
        <taxon>environmental samples</taxon>
    </lineage>
</organism>
<sequence>MKCRMKPRRFLMTLAVAAGLLFPAQAAFGINVAEEADTIFNAVASGKPIPLLDVPEAEKTEGNAYLIQEILHKKMMQASKDSIVGFKAGVTAEPQIKRFKAPSPASAPLFKSGLIPVTDTKKALTIKSFPGIMLETEIAFKTAKAIKKPVASKAELQGMIKSVHACIEIPRIYFADLSRVFFFDLTAAGVGTHKFIIGPPRDVKSIDLDGAAVVLTRGNETVNSGKGVDAMGGQWDALLWLVNNVVARNGGVEKDQYLLTGALGAMIPGKPGSYVATFPFEKISFTITEK</sequence>
<dbReference type="SUPFAM" id="SSF56529">
    <property type="entry name" value="FAH"/>
    <property type="match status" value="1"/>
</dbReference>
<dbReference type="Gene3D" id="3.90.850.10">
    <property type="entry name" value="Fumarylacetoacetase-like, C-terminal domain"/>
    <property type="match status" value="1"/>
</dbReference>
<name>A0A212J2V3_9DELT</name>